<dbReference type="PANTHER" id="PTHR47069:SF9">
    <property type="entry name" value="MYB_SANT-LIKE DOMAIN-CONTAINING PROTEIN"/>
    <property type="match status" value="1"/>
</dbReference>
<organism evidence="2 3">
    <name type="scientific">Panicum virgatum</name>
    <name type="common">Blackwell switchgrass</name>
    <dbReference type="NCBI Taxonomy" id="38727"/>
    <lineage>
        <taxon>Eukaryota</taxon>
        <taxon>Viridiplantae</taxon>
        <taxon>Streptophyta</taxon>
        <taxon>Embryophyta</taxon>
        <taxon>Tracheophyta</taxon>
        <taxon>Spermatophyta</taxon>
        <taxon>Magnoliopsida</taxon>
        <taxon>Liliopsida</taxon>
        <taxon>Poales</taxon>
        <taxon>Poaceae</taxon>
        <taxon>PACMAD clade</taxon>
        <taxon>Panicoideae</taxon>
        <taxon>Panicodae</taxon>
        <taxon>Paniceae</taxon>
        <taxon>Panicinae</taxon>
        <taxon>Panicum</taxon>
        <taxon>Panicum sect. Hiantes</taxon>
    </lineage>
</organism>
<evidence type="ECO:0000313" key="3">
    <source>
        <dbReference type="Proteomes" id="UP000823388"/>
    </source>
</evidence>
<name>A0A8T0MDT1_PANVG</name>
<gene>
    <name evidence="2" type="ORF">PVAP13_9NG340873</name>
</gene>
<sequence>MSSRGIGRSSKRSSREQSVCSPQKKCTKSTSIEDVVQELDIIVKDYKRHKTSRDIENEEMARVHQILRDDGFNESDLYYIQATNLCTDKMHRSSFLNFQSKEGRMNYVKYSVEMMYLKSK</sequence>
<feature type="region of interest" description="Disordered" evidence="1">
    <location>
        <begin position="1"/>
        <end position="24"/>
    </location>
</feature>
<proteinExistence type="predicted"/>
<protein>
    <submittedName>
        <fullName evidence="2">Uncharacterized protein</fullName>
    </submittedName>
</protein>
<dbReference type="Proteomes" id="UP000823388">
    <property type="component" value="Chromosome 9N"/>
</dbReference>
<accession>A0A8T0MDT1</accession>
<comment type="caution">
    <text evidence="2">The sequence shown here is derived from an EMBL/GenBank/DDBJ whole genome shotgun (WGS) entry which is preliminary data.</text>
</comment>
<evidence type="ECO:0000256" key="1">
    <source>
        <dbReference type="SAM" id="MobiDB-lite"/>
    </source>
</evidence>
<dbReference type="PANTHER" id="PTHR47069">
    <property type="match status" value="1"/>
</dbReference>
<reference evidence="2" key="1">
    <citation type="submission" date="2020-05" db="EMBL/GenBank/DDBJ databases">
        <title>WGS assembly of Panicum virgatum.</title>
        <authorList>
            <person name="Lovell J.T."/>
            <person name="Jenkins J."/>
            <person name="Shu S."/>
            <person name="Juenger T.E."/>
            <person name="Schmutz J."/>
        </authorList>
    </citation>
    <scope>NUCLEOTIDE SEQUENCE</scope>
    <source>
        <strain evidence="2">AP13</strain>
    </source>
</reference>
<dbReference type="AlphaFoldDB" id="A0A8T0MDT1"/>
<keyword evidence="3" id="KW-1185">Reference proteome</keyword>
<evidence type="ECO:0000313" key="2">
    <source>
        <dbReference type="EMBL" id="KAG2535420.1"/>
    </source>
</evidence>
<dbReference type="EMBL" id="CM029054">
    <property type="protein sequence ID" value="KAG2535420.1"/>
    <property type="molecule type" value="Genomic_DNA"/>
</dbReference>